<feature type="transmembrane region" description="Helical" evidence="2">
    <location>
        <begin position="82"/>
        <end position="106"/>
    </location>
</feature>
<evidence type="ECO:0000256" key="1">
    <source>
        <dbReference type="SAM" id="MobiDB-lite"/>
    </source>
</evidence>
<name>A0A917KJN1_9ACTN</name>
<dbReference type="AlphaFoldDB" id="A0A917KJN1"/>
<dbReference type="Proteomes" id="UP000657574">
    <property type="component" value="Unassembled WGS sequence"/>
</dbReference>
<comment type="caution">
    <text evidence="3">The sequence shown here is derived from an EMBL/GenBank/DDBJ whole genome shotgun (WGS) entry which is preliminary data.</text>
</comment>
<keyword evidence="2" id="KW-0812">Transmembrane</keyword>
<reference evidence="3" key="2">
    <citation type="submission" date="2020-09" db="EMBL/GenBank/DDBJ databases">
        <authorList>
            <person name="Sun Q."/>
            <person name="Ohkuma M."/>
        </authorList>
    </citation>
    <scope>NUCLEOTIDE SEQUENCE</scope>
    <source>
        <strain evidence="3">JCM 3086</strain>
    </source>
</reference>
<proteinExistence type="predicted"/>
<gene>
    <name evidence="3" type="ORF">GCM10010121_027150</name>
</gene>
<keyword evidence="4" id="KW-1185">Reference proteome</keyword>
<reference evidence="3" key="1">
    <citation type="journal article" date="2014" name="Int. J. Syst. Evol. Microbiol.">
        <title>Complete genome sequence of Corynebacterium casei LMG S-19264T (=DSM 44701T), isolated from a smear-ripened cheese.</title>
        <authorList>
            <consortium name="US DOE Joint Genome Institute (JGI-PGF)"/>
            <person name="Walter F."/>
            <person name="Albersmeier A."/>
            <person name="Kalinowski J."/>
            <person name="Ruckert C."/>
        </authorList>
    </citation>
    <scope>NUCLEOTIDE SEQUENCE</scope>
    <source>
        <strain evidence="3">JCM 3086</strain>
    </source>
</reference>
<dbReference type="EMBL" id="BMQA01000007">
    <property type="protein sequence ID" value="GGJ15032.1"/>
    <property type="molecule type" value="Genomic_DNA"/>
</dbReference>
<keyword evidence="2" id="KW-1133">Transmembrane helix</keyword>
<accession>A0A917KJN1</accession>
<feature type="compositionally biased region" description="Pro residues" evidence="1">
    <location>
        <begin position="20"/>
        <end position="39"/>
    </location>
</feature>
<evidence type="ECO:0000313" key="3">
    <source>
        <dbReference type="EMBL" id="GGJ15032.1"/>
    </source>
</evidence>
<feature type="compositionally biased region" description="Pro residues" evidence="1">
    <location>
        <begin position="47"/>
        <end position="56"/>
    </location>
</feature>
<keyword evidence="2" id="KW-0472">Membrane</keyword>
<evidence type="ECO:0000313" key="4">
    <source>
        <dbReference type="Proteomes" id="UP000657574"/>
    </source>
</evidence>
<sequence length="184" mass="19240">MPIHIPSCAPMFQGDSTVSTPPPPQGPNPYAQTPPPPAGQQPYGQPGVPPQQPYAPFPNQGAGAPVPPPAAPPKRSKKAVRIIGAIVVFIVIAAVKFGIGFGIGLLDKEDAETTSAGASMHNNGTESSPDLKEVDCTSSDAQYKVVQKFDDSTDTSKCESVTESTIAYVQYRTGHKVVLCLKGV</sequence>
<organism evidence="3 4">
    <name type="scientific">Streptomyces brasiliensis</name>
    <dbReference type="NCBI Taxonomy" id="1954"/>
    <lineage>
        <taxon>Bacteria</taxon>
        <taxon>Bacillati</taxon>
        <taxon>Actinomycetota</taxon>
        <taxon>Actinomycetes</taxon>
        <taxon>Kitasatosporales</taxon>
        <taxon>Streptomycetaceae</taxon>
        <taxon>Streptomyces</taxon>
    </lineage>
</organism>
<protein>
    <submittedName>
        <fullName evidence="3">Uncharacterized protein</fullName>
    </submittedName>
</protein>
<feature type="region of interest" description="Disordered" evidence="1">
    <location>
        <begin position="1"/>
        <end position="74"/>
    </location>
</feature>
<evidence type="ECO:0000256" key="2">
    <source>
        <dbReference type="SAM" id="Phobius"/>
    </source>
</evidence>